<evidence type="ECO:0000313" key="2">
    <source>
        <dbReference type="EMBL" id="MBC4014647.1"/>
    </source>
</evidence>
<dbReference type="AlphaFoldDB" id="A0A9X0QWD3"/>
<evidence type="ECO:0000256" key="1">
    <source>
        <dbReference type="ARBA" id="ARBA00006987"/>
    </source>
</evidence>
<dbReference type="InterPro" id="IPR005064">
    <property type="entry name" value="BUG"/>
</dbReference>
<dbReference type="Gene3D" id="3.40.190.10">
    <property type="entry name" value="Periplasmic binding protein-like II"/>
    <property type="match status" value="1"/>
</dbReference>
<sequence>MRVSRRALLATPLLATPAFGQARFPDRPLRLVIPFAAGGPTDVYARLFSDRLSRELGQPVVTENRGGAGGAIGSLEVARARPDGLTLLFGTASTHALYPLVTKQPQFDVGRDFTTVAVLGGGPLAWLVHPSQPATLPALLAATRTASPALAYGSPGTGTLMHLATELLKQRAGGVPLTHIPYRGAAPAMNDLVAGTLAVAVNTLGSGLPLHQGGRARMLAVASTSRAPGAPDVPTLEEALGTAGFRAVLWHAIFGPAGLPAPILTRLAEATAACLADPGFRSTAQAAGIEPDAPGTPESAAAFIRAETDRYRPVVEAVRPELDA</sequence>
<dbReference type="PIRSF" id="PIRSF017082">
    <property type="entry name" value="YflP"/>
    <property type="match status" value="1"/>
</dbReference>
<dbReference type="PANTHER" id="PTHR42928:SF5">
    <property type="entry name" value="BLR1237 PROTEIN"/>
    <property type="match status" value="1"/>
</dbReference>
<gene>
    <name evidence="2" type="ORF">H7965_04855</name>
</gene>
<comment type="similarity">
    <text evidence="1">Belongs to the UPF0065 (bug) family.</text>
</comment>
<dbReference type="Gene3D" id="3.40.190.150">
    <property type="entry name" value="Bordetella uptake gene, domain 1"/>
    <property type="match status" value="1"/>
</dbReference>
<accession>A0A9X0QWD3</accession>
<proteinExistence type="inferred from homology"/>
<dbReference type="InterPro" id="IPR042100">
    <property type="entry name" value="Bug_dom1"/>
</dbReference>
<dbReference type="Pfam" id="PF03401">
    <property type="entry name" value="TctC"/>
    <property type="match status" value="1"/>
</dbReference>
<keyword evidence="3" id="KW-1185">Reference proteome</keyword>
<dbReference type="CDD" id="cd07012">
    <property type="entry name" value="PBP2_Bug_TTT"/>
    <property type="match status" value="1"/>
</dbReference>
<organism evidence="2 3">
    <name type="scientific">Siccirubricoccus deserti</name>
    <dbReference type="NCBI Taxonomy" id="2013562"/>
    <lineage>
        <taxon>Bacteria</taxon>
        <taxon>Pseudomonadati</taxon>
        <taxon>Pseudomonadota</taxon>
        <taxon>Alphaproteobacteria</taxon>
        <taxon>Acetobacterales</taxon>
        <taxon>Roseomonadaceae</taxon>
        <taxon>Siccirubricoccus</taxon>
    </lineage>
</organism>
<dbReference type="EMBL" id="JACOMF010000004">
    <property type="protein sequence ID" value="MBC4014647.1"/>
    <property type="molecule type" value="Genomic_DNA"/>
</dbReference>
<dbReference type="PANTHER" id="PTHR42928">
    <property type="entry name" value="TRICARBOXYLATE-BINDING PROTEIN"/>
    <property type="match status" value="1"/>
</dbReference>
<reference evidence="2" key="1">
    <citation type="submission" date="2020-08" db="EMBL/GenBank/DDBJ databases">
        <authorList>
            <person name="Hu Y."/>
            <person name="Nguyen S.V."/>
            <person name="Li F."/>
            <person name="Fanning S."/>
        </authorList>
    </citation>
    <scope>NUCLEOTIDE SEQUENCE</scope>
    <source>
        <strain evidence="2">SYSU D8009</strain>
    </source>
</reference>
<name>A0A9X0QWD3_9PROT</name>
<protein>
    <submittedName>
        <fullName evidence="2">Tripartite tricarboxylate transporter substrate binding protein</fullName>
    </submittedName>
</protein>
<evidence type="ECO:0000313" key="3">
    <source>
        <dbReference type="Proteomes" id="UP000600101"/>
    </source>
</evidence>
<dbReference type="Proteomes" id="UP000600101">
    <property type="component" value="Unassembled WGS sequence"/>
</dbReference>
<comment type="caution">
    <text evidence="2">The sequence shown here is derived from an EMBL/GenBank/DDBJ whole genome shotgun (WGS) entry which is preliminary data.</text>
</comment>
<dbReference type="RefSeq" id="WP_186769425.1">
    <property type="nucleotide sequence ID" value="NZ_JACOMF010000004.1"/>
</dbReference>